<organism evidence="2">
    <name type="scientific">Neobodo designis</name>
    <name type="common">Flagellated protozoan</name>
    <name type="synonym">Bodo designis</name>
    <dbReference type="NCBI Taxonomy" id="312471"/>
    <lineage>
        <taxon>Eukaryota</taxon>
        <taxon>Discoba</taxon>
        <taxon>Euglenozoa</taxon>
        <taxon>Kinetoplastea</taxon>
        <taxon>Metakinetoplastina</taxon>
        <taxon>Neobodonida</taxon>
        <taxon>Neobodo</taxon>
    </lineage>
</organism>
<evidence type="ECO:0000256" key="1">
    <source>
        <dbReference type="SAM" id="MobiDB-lite"/>
    </source>
</evidence>
<feature type="region of interest" description="Disordered" evidence="1">
    <location>
        <begin position="273"/>
        <end position="306"/>
    </location>
</feature>
<reference evidence="2" key="1">
    <citation type="submission" date="2021-01" db="EMBL/GenBank/DDBJ databases">
        <authorList>
            <person name="Corre E."/>
            <person name="Pelletier E."/>
            <person name="Niang G."/>
            <person name="Scheremetjew M."/>
            <person name="Finn R."/>
            <person name="Kale V."/>
            <person name="Holt S."/>
            <person name="Cochrane G."/>
            <person name="Meng A."/>
            <person name="Brown T."/>
            <person name="Cohen L."/>
        </authorList>
    </citation>
    <scope>NUCLEOTIDE SEQUENCE</scope>
    <source>
        <strain evidence="2">CCAP 1951/1</strain>
    </source>
</reference>
<evidence type="ECO:0000313" key="2">
    <source>
        <dbReference type="EMBL" id="CAD9143179.1"/>
    </source>
</evidence>
<sequence length="341" mass="37931">MPYERADASNSYINRDGIPVTSAPPAFTGGGTLNQVTPCHKLLDHLARNGGVWELPADGVNGPTTATTTDWVHPRTDHQRTDVRYPAGTRYKFRMLFARQSPGFAATRYSWWPADDAAERHRQSYVGKFECTERGFALWQIGPHDRFAGIVHEIDGEGSGGRVRAVLSGISAVKRKQKIVLEVPTVARSRSQLAYYCARDDAAAPSLDERTKRRKFASGPNSKLAGFFEATAITRDTTAVVAPLRREQPNAALAGIQLSDELTAAIDERAKRMRREQRDACRPNQHQQHQQQRVVSWGSVSEDPPPFQAGDVKYPDFEAPLDVDTDACMVMHPKIYTGMRL</sequence>
<gene>
    <name evidence="2" type="ORF">NDES1114_LOCUS28786</name>
</gene>
<dbReference type="AlphaFoldDB" id="A0A7S1QME0"/>
<protein>
    <submittedName>
        <fullName evidence="2">Uncharacterized protein</fullName>
    </submittedName>
</protein>
<dbReference type="EMBL" id="HBGF01043016">
    <property type="protein sequence ID" value="CAD9143179.1"/>
    <property type="molecule type" value="Transcribed_RNA"/>
</dbReference>
<accession>A0A7S1QME0</accession>
<name>A0A7S1QME0_NEODS</name>
<proteinExistence type="predicted"/>